<name>A0AAE3GAR4_9PSEU</name>
<keyword evidence="3" id="KW-1185">Reference proteome</keyword>
<protein>
    <recommendedName>
        <fullName evidence="1">DUF2470 domain-containing protein</fullName>
    </recommendedName>
</protein>
<organism evidence="2 3">
    <name type="scientific">Goodfellowiella coeruleoviolacea</name>
    <dbReference type="NCBI Taxonomy" id="334858"/>
    <lineage>
        <taxon>Bacteria</taxon>
        <taxon>Bacillati</taxon>
        <taxon>Actinomycetota</taxon>
        <taxon>Actinomycetes</taxon>
        <taxon>Pseudonocardiales</taxon>
        <taxon>Pseudonocardiaceae</taxon>
        <taxon>Goodfellowiella</taxon>
    </lineage>
</organism>
<dbReference type="AlphaFoldDB" id="A0AAE3GAR4"/>
<evidence type="ECO:0000313" key="2">
    <source>
        <dbReference type="EMBL" id="MCP2164358.1"/>
    </source>
</evidence>
<comment type="caution">
    <text evidence="2">The sequence shown here is derived from an EMBL/GenBank/DDBJ whole genome shotgun (WGS) entry which is preliminary data.</text>
</comment>
<accession>A0AAE3GAR4</accession>
<evidence type="ECO:0000313" key="3">
    <source>
        <dbReference type="Proteomes" id="UP001206128"/>
    </source>
</evidence>
<dbReference type="EMBL" id="JAMTCK010000003">
    <property type="protein sequence ID" value="MCP2164358.1"/>
    <property type="molecule type" value="Genomic_DNA"/>
</dbReference>
<proteinExistence type="predicted"/>
<dbReference type="InterPro" id="IPR037119">
    <property type="entry name" value="Haem_oxidase_HugZ-like_sf"/>
</dbReference>
<dbReference type="Gene3D" id="3.20.180.10">
    <property type="entry name" value="PNP-oxidase-like"/>
    <property type="match status" value="1"/>
</dbReference>
<dbReference type="SUPFAM" id="SSF50475">
    <property type="entry name" value="FMN-binding split barrel"/>
    <property type="match status" value="1"/>
</dbReference>
<dbReference type="InterPro" id="IPR019595">
    <property type="entry name" value="DUF2470"/>
</dbReference>
<evidence type="ECO:0000259" key="1">
    <source>
        <dbReference type="Pfam" id="PF10615"/>
    </source>
</evidence>
<dbReference type="Pfam" id="PF10615">
    <property type="entry name" value="DUF2470"/>
    <property type="match status" value="1"/>
</dbReference>
<sequence>MAELTEPTDRRPPAPKLAERARTIAARGGRAALLPSPEGTATAAGPVARISPLLHHVHPCGAASVLLPDDHPLVATAWQAARGELTAMLEVADQAPVRLREPVRGLLWITGWLRALSGEKARAEVLAIAEQRPDPRLLDAGHGATVLRLNPLSLVLADAEGTGSVPADEFANAAPDPFHQYEDEWLRHLELSHRDVVGLLARHLPEHLRGGHVRPLGLDRLGLRLRVEAADSDHDVRIAFSRAVTSAAELATELRKLVGCPFLAASKNAS</sequence>
<gene>
    <name evidence="2" type="ORF">LX83_001198</name>
</gene>
<reference evidence="2" key="1">
    <citation type="submission" date="2022-06" db="EMBL/GenBank/DDBJ databases">
        <title>Genomic Encyclopedia of Archaeal and Bacterial Type Strains, Phase II (KMG-II): from individual species to whole genera.</title>
        <authorList>
            <person name="Goeker M."/>
        </authorList>
    </citation>
    <scope>NUCLEOTIDE SEQUENCE</scope>
    <source>
        <strain evidence="2">DSM 43935</strain>
    </source>
</reference>
<dbReference type="Proteomes" id="UP001206128">
    <property type="component" value="Unassembled WGS sequence"/>
</dbReference>
<feature type="domain" description="DUF2470" evidence="1">
    <location>
        <begin position="183"/>
        <end position="254"/>
    </location>
</feature>